<reference evidence="1" key="2">
    <citation type="journal article" date="2015" name="Data Brief">
        <title>Shoot transcriptome of the giant reed, Arundo donax.</title>
        <authorList>
            <person name="Barrero R.A."/>
            <person name="Guerrero F.D."/>
            <person name="Moolhuijzen P."/>
            <person name="Goolsby J.A."/>
            <person name="Tidwell J."/>
            <person name="Bellgard S.E."/>
            <person name="Bellgard M.I."/>
        </authorList>
    </citation>
    <scope>NUCLEOTIDE SEQUENCE</scope>
    <source>
        <tissue evidence="1">Shoot tissue taken approximately 20 cm above the soil surface</tissue>
    </source>
</reference>
<dbReference type="AlphaFoldDB" id="A0A0A8Z144"/>
<sequence>MLECNSALFCKVMCYKHMMMMCTDKVWIKYNCFKDKKVISKVPFFLLQK</sequence>
<accession>A0A0A8Z144</accession>
<evidence type="ECO:0000313" key="1">
    <source>
        <dbReference type="EMBL" id="JAD30475.1"/>
    </source>
</evidence>
<organism evidence="1">
    <name type="scientific">Arundo donax</name>
    <name type="common">Giant reed</name>
    <name type="synonym">Donax arundinaceus</name>
    <dbReference type="NCBI Taxonomy" id="35708"/>
    <lineage>
        <taxon>Eukaryota</taxon>
        <taxon>Viridiplantae</taxon>
        <taxon>Streptophyta</taxon>
        <taxon>Embryophyta</taxon>
        <taxon>Tracheophyta</taxon>
        <taxon>Spermatophyta</taxon>
        <taxon>Magnoliopsida</taxon>
        <taxon>Liliopsida</taxon>
        <taxon>Poales</taxon>
        <taxon>Poaceae</taxon>
        <taxon>PACMAD clade</taxon>
        <taxon>Arundinoideae</taxon>
        <taxon>Arundineae</taxon>
        <taxon>Arundo</taxon>
    </lineage>
</organism>
<name>A0A0A8Z144_ARUDO</name>
<dbReference type="EMBL" id="GBRH01267420">
    <property type="protein sequence ID" value="JAD30475.1"/>
    <property type="molecule type" value="Transcribed_RNA"/>
</dbReference>
<reference evidence="1" key="1">
    <citation type="submission" date="2014-09" db="EMBL/GenBank/DDBJ databases">
        <authorList>
            <person name="Magalhaes I.L.F."/>
            <person name="Oliveira U."/>
            <person name="Santos F.R."/>
            <person name="Vidigal T.H.D.A."/>
            <person name="Brescovit A.D."/>
            <person name="Santos A.J."/>
        </authorList>
    </citation>
    <scope>NUCLEOTIDE SEQUENCE</scope>
    <source>
        <tissue evidence="1">Shoot tissue taken approximately 20 cm above the soil surface</tissue>
    </source>
</reference>
<proteinExistence type="predicted"/>
<protein>
    <submittedName>
        <fullName evidence="1">Uncharacterized protein</fullName>
    </submittedName>
</protein>